<dbReference type="InterPro" id="IPR021378">
    <property type="entry name" value="DUF3010"/>
</dbReference>
<reference evidence="1 2" key="1">
    <citation type="submission" date="2022-02" db="EMBL/GenBank/DDBJ databases">
        <title>The genome sequence of Shewanella sp. 3B26.</title>
        <authorList>
            <person name="Du J."/>
        </authorList>
    </citation>
    <scope>NUCLEOTIDE SEQUENCE [LARGE SCALE GENOMIC DNA]</scope>
    <source>
        <strain evidence="1 2">3B26</strain>
    </source>
</reference>
<dbReference type="Pfam" id="PF11215">
    <property type="entry name" value="DUF3010"/>
    <property type="match status" value="1"/>
</dbReference>
<protein>
    <submittedName>
        <fullName evidence="1">DUF3010 family protein</fullName>
    </submittedName>
</protein>
<comment type="caution">
    <text evidence="1">The sequence shown here is derived from an EMBL/GenBank/DDBJ whole genome shotgun (WGS) entry which is preliminary data.</text>
</comment>
<dbReference type="EMBL" id="JAKUDL010000001">
    <property type="protein sequence ID" value="MCH4293696.1"/>
    <property type="molecule type" value="Genomic_DNA"/>
</dbReference>
<sequence length="145" mass="16256">MRVCGVELKGAEAIISLVSYDREAFNVPECRKHTFTISNASEQEAMTEFHFAFSKLMEDYKIEAVALIEREHKGKAAGSAISFKLETAIQLCGLPVKLMKPTAIREQCKRNPPQVDFEVLGLKRFQQPAFEAAYALLNGKIYGKL</sequence>
<accession>A0AAJ1BFA9</accession>
<evidence type="ECO:0000313" key="1">
    <source>
        <dbReference type="EMBL" id="MCH4293696.1"/>
    </source>
</evidence>
<dbReference type="AlphaFoldDB" id="A0AAJ1BFA9"/>
<dbReference type="RefSeq" id="WP_240590163.1">
    <property type="nucleotide sequence ID" value="NZ_JAKUDL010000001.1"/>
</dbReference>
<organism evidence="1 2">
    <name type="scientific">Shewanella zhuhaiensis</name>
    <dbReference type="NCBI Taxonomy" id="2919576"/>
    <lineage>
        <taxon>Bacteria</taxon>
        <taxon>Pseudomonadati</taxon>
        <taxon>Pseudomonadota</taxon>
        <taxon>Gammaproteobacteria</taxon>
        <taxon>Alteromonadales</taxon>
        <taxon>Shewanellaceae</taxon>
        <taxon>Shewanella</taxon>
    </lineage>
</organism>
<gene>
    <name evidence="1" type="ORF">MJ923_05190</name>
</gene>
<dbReference type="Proteomes" id="UP001297581">
    <property type="component" value="Unassembled WGS sequence"/>
</dbReference>
<proteinExistence type="predicted"/>
<keyword evidence="2" id="KW-1185">Reference proteome</keyword>
<name>A0AAJ1BFA9_9GAMM</name>
<evidence type="ECO:0000313" key="2">
    <source>
        <dbReference type="Proteomes" id="UP001297581"/>
    </source>
</evidence>